<evidence type="ECO:0000259" key="3">
    <source>
        <dbReference type="Pfam" id="PF10415"/>
    </source>
</evidence>
<dbReference type="RefSeq" id="WP_292712011.1">
    <property type="nucleotide sequence ID" value="NZ_BAAAUO010000003.1"/>
</dbReference>
<feature type="domain" description="Fumarase C C-terminal" evidence="3">
    <location>
        <begin position="415"/>
        <end position="465"/>
    </location>
</feature>
<feature type="domain" description="Fumarate lyase N-terminal" evidence="2">
    <location>
        <begin position="17"/>
        <end position="348"/>
    </location>
</feature>
<dbReference type="Proteomes" id="UP001351900">
    <property type="component" value="Unassembled WGS sequence"/>
</dbReference>
<dbReference type="PRINTS" id="PR00149">
    <property type="entry name" value="FUMRATELYASE"/>
</dbReference>
<sequence length="490" mass="52081">MTHHTAASARTETDSLGSMEIPADAYWGIHTARALENFPISRRPISVYADLVRALAMVKQAAARANAEIGVLDREKAVLIDRASQLVIDGQFHDQFVVGVVQGGAGTSTNMNANEVITNIALELAGRPKGDYAFLSPIDDTNRSQSTNDVYPTAIKVGLSLDLQTLLEELDLLRQSFLRKATEFHDVLKVGRTQLQDAVPMTLGQEFHGFATTLGQDYQRLTENAHLLFEVNLGATAIGTGITAHPDYAAAVLRHLREITGLDLETASDLVESTSDTGAFMSFSASLKRNAIKLSKISNDLRLLSSGPQAGLGEISLPARQAGSSIMPGKVNPVIPEVVNQVAFAVAGADLTVTMAVEGGQLQLNAFEPIIAHSIFQSITWMRRAMRTLRVNCVDGITANRERLAASVGASVGVVTALTPFIGYAAAAALAKAALVSGRNIADLVVEGGLMSRDEVTKQLSPQRLSGLQAVTAAMPIIGFETAPTGDTDL</sequence>
<reference evidence="4 5" key="1">
    <citation type="submission" date="2024-01" db="EMBL/GenBank/DDBJ databases">
        <title>the genome sequence of strain Microbacterium schleiferi NBRC 15075.</title>
        <authorList>
            <person name="Ding Y."/>
            <person name="Zhang G."/>
        </authorList>
    </citation>
    <scope>NUCLEOTIDE SEQUENCE [LARGE SCALE GENOMIC DNA]</scope>
    <source>
        <strain evidence="4 5">NBRC 15075</strain>
    </source>
</reference>
<dbReference type="InterPro" id="IPR051546">
    <property type="entry name" value="Aspartate_Ammonia-Lyase"/>
</dbReference>
<dbReference type="CDD" id="cd01357">
    <property type="entry name" value="Aspartase"/>
    <property type="match status" value="1"/>
</dbReference>
<dbReference type="PROSITE" id="PS00163">
    <property type="entry name" value="FUMARATE_LYASES"/>
    <property type="match status" value="1"/>
</dbReference>
<accession>A0ABU7V1S3</accession>
<protein>
    <submittedName>
        <fullName evidence="4">Aspartate ammonia-lyase</fullName>
    </submittedName>
</protein>
<dbReference type="Pfam" id="PF00206">
    <property type="entry name" value="Lyase_1"/>
    <property type="match status" value="1"/>
</dbReference>
<keyword evidence="5" id="KW-1185">Reference proteome</keyword>
<dbReference type="NCBIfam" id="NF008909">
    <property type="entry name" value="PRK12273.1"/>
    <property type="match status" value="1"/>
</dbReference>
<keyword evidence="1" id="KW-0456">Lyase</keyword>
<dbReference type="SUPFAM" id="SSF48557">
    <property type="entry name" value="L-aspartase-like"/>
    <property type="match status" value="1"/>
</dbReference>
<dbReference type="Pfam" id="PF10415">
    <property type="entry name" value="FumaraseC_C"/>
    <property type="match status" value="1"/>
</dbReference>
<name>A0ABU7V1S3_9MICO</name>
<dbReference type="Gene3D" id="1.20.200.10">
    <property type="entry name" value="Fumarase/aspartase (Central domain)"/>
    <property type="match status" value="1"/>
</dbReference>
<evidence type="ECO:0000256" key="1">
    <source>
        <dbReference type="ARBA" id="ARBA00023239"/>
    </source>
</evidence>
<dbReference type="InterPro" id="IPR000362">
    <property type="entry name" value="Fumarate_lyase_fam"/>
</dbReference>
<dbReference type="InterPro" id="IPR018951">
    <property type="entry name" value="Fumarase_C_C"/>
</dbReference>
<proteinExistence type="predicted"/>
<dbReference type="PANTHER" id="PTHR42696">
    <property type="entry name" value="ASPARTATE AMMONIA-LYASE"/>
    <property type="match status" value="1"/>
</dbReference>
<dbReference type="InterPro" id="IPR020557">
    <property type="entry name" value="Fumarate_lyase_CS"/>
</dbReference>
<evidence type="ECO:0000313" key="4">
    <source>
        <dbReference type="EMBL" id="MEF2253634.1"/>
    </source>
</evidence>
<dbReference type="EMBL" id="JAZHOV010000001">
    <property type="protein sequence ID" value="MEF2253634.1"/>
    <property type="molecule type" value="Genomic_DNA"/>
</dbReference>
<evidence type="ECO:0000313" key="5">
    <source>
        <dbReference type="Proteomes" id="UP001351900"/>
    </source>
</evidence>
<dbReference type="InterPro" id="IPR008948">
    <property type="entry name" value="L-Aspartase-like"/>
</dbReference>
<dbReference type="PANTHER" id="PTHR42696:SF2">
    <property type="entry name" value="ASPARTATE AMMONIA-LYASE"/>
    <property type="match status" value="1"/>
</dbReference>
<dbReference type="InterPro" id="IPR024083">
    <property type="entry name" value="Fumarase/histidase_N"/>
</dbReference>
<organism evidence="4 5">
    <name type="scientific">Microbacterium schleiferi</name>
    <dbReference type="NCBI Taxonomy" id="69362"/>
    <lineage>
        <taxon>Bacteria</taxon>
        <taxon>Bacillati</taxon>
        <taxon>Actinomycetota</taxon>
        <taxon>Actinomycetes</taxon>
        <taxon>Micrococcales</taxon>
        <taxon>Microbacteriaceae</taxon>
        <taxon>Microbacterium</taxon>
    </lineage>
</organism>
<gene>
    <name evidence="4" type="ORF">V2V91_00615</name>
</gene>
<comment type="caution">
    <text evidence="4">The sequence shown here is derived from an EMBL/GenBank/DDBJ whole genome shotgun (WGS) entry which is preliminary data.</text>
</comment>
<dbReference type="Gene3D" id="1.10.40.30">
    <property type="entry name" value="Fumarase/aspartase (C-terminal domain)"/>
    <property type="match status" value="1"/>
</dbReference>
<dbReference type="InterPro" id="IPR022761">
    <property type="entry name" value="Fumarate_lyase_N"/>
</dbReference>
<dbReference type="Gene3D" id="1.10.275.10">
    <property type="entry name" value="Fumarase/aspartase (N-terminal domain)"/>
    <property type="match status" value="1"/>
</dbReference>
<evidence type="ECO:0000259" key="2">
    <source>
        <dbReference type="Pfam" id="PF00206"/>
    </source>
</evidence>